<dbReference type="GO" id="GO:0004252">
    <property type="term" value="F:serine-type endopeptidase activity"/>
    <property type="evidence" value="ECO:0007669"/>
    <property type="project" value="InterPro"/>
</dbReference>
<keyword evidence="2" id="KW-0732">Signal</keyword>
<dbReference type="InterPro" id="IPR009003">
    <property type="entry name" value="Peptidase_S1_PA"/>
</dbReference>
<dbReference type="PROSITE" id="PS00135">
    <property type="entry name" value="TRYPSIN_SER"/>
    <property type="match status" value="1"/>
</dbReference>
<dbReference type="PANTHER" id="PTHR30032:SF8">
    <property type="entry name" value="GERMINATION-SPECIFIC N-ACETYLMURAMOYL-L-ALANINE AMIDASE"/>
    <property type="match status" value="1"/>
</dbReference>
<evidence type="ECO:0000256" key="2">
    <source>
        <dbReference type="SAM" id="SignalP"/>
    </source>
</evidence>
<dbReference type="InterPro" id="IPR018114">
    <property type="entry name" value="TRYPSIN_HIS"/>
</dbReference>
<dbReference type="InterPro" id="IPR051922">
    <property type="entry name" value="Bact_Sporulation_Assoc"/>
</dbReference>
<dbReference type="GO" id="GO:0006508">
    <property type="term" value="P:proteolysis"/>
    <property type="evidence" value="ECO:0007669"/>
    <property type="project" value="InterPro"/>
</dbReference>
<dbReference type="Pfam" id="PF04122">
    <property type="entry name" value="CW_binding_2"/>
    <property type="match status" value="3"/>
</dbReference>
<evidence type="ECO:0000313" key="3">
    <source>
        <dbReference type="EMBL" id="NYD69181.1"/>
    </source>
</evidence>
<dbReference type="AlphaFoldDB" id="A0A852SKW7"/>
<dbReference type="InterPro" id="IPR033116">
    <property type="entry name" value="TRYPSIN_SER"/>
</dbReference>
<proteinExistence type="predicted"/>
<dbReference type="RefSeq" id="WP_179546556.1">
    <property type="nucleotide sequence ID" value="NZ_BSEW01000001.1"/>
</dbReference>
<dbReference type="Gene3D" id="3.40.50.12090">
    <property type="match status" value="1"/>
</dbReference>
<protein>
    <submittedName>
        <fullName evidence="3">Putative cell wall-binding protein</fullName>
    </submittedName>
</protein>
<dbReference type="EMBL" id="JACCBM010000001">
    <property type="protein sequence ID" value="NYD69181.1"/>
    <property type="molecule type" value="Genomic_DNA"/>
</dbReference>
<sequence>MTVRTAVTGSLTAVALLAGALLAVPASAARADETPAPVDPGPVVMGDFPLQAYAAEAAEAPPELAEALRRDLGITPEQFYAQADAAATAVGVVDALEAAGTTVLGSRLEGTELVVSVPTEADASAVEQAGAIAEVGEQPAAPGEPGEQPGTPGAPARQRVDLPDAELLRDLVGGQGYYDHKGVYDYFCSVGFNGVDTATGAAQFLTAGHCVTPGAAYGGRVFSLEQQRPGQNPTVAGTHLGSPLSASLKFGDYYDTALYATAPAWTPVPAVGSWGGNQGSADAGQRATVRDYTRAVVNQSICKSGRKTGWTCGTVSAVDRASTIGTTDVNAFLSNVCALTGDSGGAVISGSYAVGVISFGDYKTGCGETGRTTGSFPIDSQFFESALDVQTSWEPLVSVSAPGSDTLLGGVPLYRGEAATGTVPGGGLRHTVHLSVDGGPERLIPVGADGRWSIPDAAGLGAGSHGVSLFTSYGAGLQRSPAVTGTVLVADRPAVDRLDGATRFDVAVAVADQAFPGTAPVVYVATGTNYPDALSAGPAAVAKGGPLLPVLPDSVPEVVAAKIAALKPARIVIVGGTDSVRDAVRAELQQLVPDARVDRLAGADRYAASRAVVADAFGSAPQAYVATGGGFADALSAGGAAGSKGQPVVLVNGPAAAADTPTLELFQTLKSTSLTVAGGRFSVSEGVLDSLSAGVPAAVTRVSGDDRYATSVALNADAFDEADTVYLATGLNFPDALAGGVLAGLQDAPLYVVPGDCVPRGVLAGIARLGADDVVLLGGTTALTPAVQQLAPCGF</sequence>
<reference evidence="3 4" key="1">
    <citation type="submission" date="2020-07" db="EMBL/GenBank/DDBJ databases">
        <title>Sequencing the genomes of 1000 actinobacteria strains.</title>
        <authorList>
            <person name="Klenk H.-P."/>
        </authorList>
    </citation>
    <scope>NUCLEOTIDE SEQUENCE [LARGE SCALE GENOMIC DNA]</scope>
    <source>
        <strain evidence="3 4">DSM 26474</strain>
    </source>
</reference>
<dbReference type="Gene3D" id="3.30.300.50">
    <property type="match status" value="1"/>
</dbReference>
<dbReference type="Proteomes" id="UP000549913">
    <property type="component" value="Unassembled WGS sequence"/>
</dbReference>
<feature type="region of interest" description="Disordered" evidence="1">
    <location>
        <begin position="138"/>
        <end position="158"/>
    </location>
</feature>
<dbReference type="CDD" id="cd21112">
    <property type="entry name" value="alphaLP-like"/>
    <property type="match status" value="1"/>
</dbReference>
<name>A0A852SKW7_9MICO</name>
<dbReference type="InterPro" id="IPR007253">
    <property type="entry name" value="Cell_wall-bd_2"/>
</dbReference>
<evidence type="ECO:0000313" key="4">
    <source>
        <dbReference type="Proteomes" id="UP000549913"/>
    </source>
</evidence>
<dbReference type="Gene3D" id="2.40.10.10">
    <property type="entry name" value="Trypsin-like serine proteases"/>
    <property type="match status" value="2"/>
</dbReference>
<organism evidence="3 4">
    <name type="scientific">Herbiconiux flava</name>
    <dbReference type="NCBI Taxonomy" id="881268"/>
    <lineage>
        <taxon>Bacteria</taxon>
        <taxon>Bacillati</taxon>
        <taxon>Actinomycetota</taxon>
        <taxon>Actinomycetes</taxon>
        <taxon>Micrococcales</taxon>
        <taxon>Microbacteriaceae</taxon>
        <taxon>Herbiconiux</taxon>
    </lineage>
</organism>
<feature type="signal peptide" evidence="2">
    <location>
        <begin position="1"/>
        <end position="28"/>
    </location>
</feature>
<dbReference type="SUPFAM" id="SSF50494">
    <property type="entry name" value="Trypsin-like serine proteases"/>
    <property type="match status" value="1"/>
</dbReference>
<dbReference type="InterPro" id="IPR035070">
    <property type="entry name" value="Streptogrisin_prodomain"/>
</dbReference>
<dbReference type="PROSITE" id="PS00134">
    <property type="entry name" value="TRYPSIN_HIS"/>
    <property type="match status" value="1"/>
</dbReference>
<feature type="chain" id="PRO_5038423900" evidence="2">
    <location>
        <begin position="29"/>
        <end position="795"/>
    </location>
</feature>
<feature type="compositionally biased region" description="Low complexity" evidence="1">
    <location>
        <begin position="138"/>
        <end position="156"/>
    </location>
</feature>
<dbReference type="InterPro" id="IPR043504">
    <property type="entry name" value="Peptidase_S1_PA_chymotrypsin"/>
</dbReference>
<dbReference type="PANTHER" id="PTHR30032">
    <property type="entry name" value="N-ACETYLMURAMOYL-L-ALANINE AMIDASE-RELATED"/>
    <property type="match status" value="1"/>
</dbReference>
<comment type="caution">
    <text evidence="3">The sequence shown here is derived from an EMBL/GenBank/DDBJ whole genome shotgun (WGS) entry which is preliminary data.</text>
</comment>
<evidence type="ECO:0000256" key="1">
    <source>
        <dbReference type="SAM" id="MobiDB-lite"/>
    </source>
</evidence>
<accession>A0A852SKW7</accession>
<gene>
    <name evidence="3" type="ORF">BJ984_000339</name>
</gene>
<keyword evidence="4" id="KW-1185">Reference proteome</keyword>